<dbReference type="Proteomes" id="UP000636458">
    <property type="component" value="Unassembled WGS sequence"/>
</dbReference>
<reference evidence="1" key="1">
    <citation type="submission" date="2021-01" db="EMBL/GenBank/DDBJ databases">
        <title>Lacisediminihabitans sp. nov. strain G11-30, isolated from Antarctic Soil.</title>
        <authorList>
            <person name="Li J."/>
        </authorList>
    </citation>
    <scope>NUCLEOTIDE SEQUENCE</scope>
    <source>
        <strain evidence="1">G11-30</strain>
    </source>
</reference>
<evidence type="ECO:0000313" key="2">
    <source>
        <dbReference type="Proteomes" id="UP000636458"/>
    </source>
</evidence>
<dbReference type="InterPro" id="IPR046039">
    <property type="entry name" value="DUF5997"/>
</dbReference>
<protein>
    <submittedName>
        <fullName evidence="1">Uncharacterized protein</fullName>
    </submittedName>
</protein>
<dbReference type="AlphaFoldDB" id="A0A934SSZ9"/>
<comment type="caution">
    <text evidence="1">The sequence shown here is derived from an EMBL/GenBank/DDBJ whole genome shotgun (WGS) entry which is preliminary data.</text>
</comment>
<dbReference type="EMBL" id="JAEPES010000004">
    <property type="protein sequence ID" value="MBK4348443.1"/>
    <property type="molecule type" value="Genomic_DNA"/>
</dbReference>
<evidence type="ECO:0000313" key="1">
    <source>
        <dbReference type="EMBL" id="MBK4348443.1"/>
    </source>
</evidence>
<proteinExistence type="predicted"/>
<keyword evidence="2" id="KW-1185">Reference proteome</keyword>
<organism evidence="1 2">
    <name type="scientific">Lacisediminihabitans changchengi</name>
    <dbReference type="NCBI Taxonomy" id="2787634"/>
    <lineage>
        <taxon>Bacteria</taxon>
        <taxon>Bacillati</taxon>
        <taxon>Actinomycetota</taxon>
        <taxon>Actinomycetes</taxon>
        <taxon>Micrococcales</taxon>
        <taxon>Microbacteriaceae</taxon>
        <taxon>Lacisediminihabitans</taxon>
    </lineage>
</organism>
<dbReference type="Pfam" id="PF19460">
    <property type="entry name" value="DUF5997"/>
    <property type="match status" value="1"/>
</dbReference>
<accession>A0A934SSZ9</accession>
<sequence>MTSAKSPQTMKAGTAAQKLGVYLPATPAEFQESPVTREQFNELNANPPQWLVELRKNGPHPRDVVAHKLGISNSGLARSGADDVMTTDEISALLQAPPAWLVQERATHAAVMEENARIKADKAAKRSLQDDKK</sequence>
<name>A0A934SSZ9_9MICO</name>
<dbReference type="RefSeq" id="WP_200556649.1">
    <property type="nucleotide sequence ID" value="NZ_JAEPES010000004.1"/>
</dbReference>
<gene>
    <name evidence="1" type="ORF">IV501_12420</name>
</gene>